<dbReference type="CDD" id="cd00093">
    <property type="entry name" value="HTH_XRE"/>
    <property type="match status" value="1"/>
</dbReference>
<dbReference type="EMBL" id="JARWAK010000002">
    <property type="protein sequence ID" value="MDR5865815.1"/>
    <property type="molecule type" value="Genomic_DNA"/>
</dbReference>
<keyword evidence="3" id="KW-1185">Reference proteome</keyword>
<comment type="caution">
    <text evidence="2">The sequence shown here is derived from an EMBL/GenBank/DDBJ whole genome shotgun (WGS) entry which is preliminary data.</text>
</comment>
<dbReference type="Gene3D" id="1.10.260.40">
    <property type="entry name" value="lambda repressor-like DNA-binding domains"/>
    <property type="match status" value="1"/>
</dbReference>
<evidence type="ECO:0000313" key="2">
    <source>
        <dbReference type="EMBL" id="MDR5865815.1"/>
    </source>
</evidence>
<dbReference type="Proteomes" id="UP001264519">
    <property type="component" value="Unassembled WGS sequence"/>
</dbReference>
<dbReference type="RefSeq" id="WP_309651415.1">
    <property type="nucleotide sequence ID" value="NZ_JARWAK010000002.1"/>
</dbReference>
<dbReference type="PROSITE" id="PS50943">
    <property type="entry name" value="HTH_CROC1"/>
    <property type="match status" value="1"/>
</dbReference>
<accession>A0ABU1FYR9</accession>
<proteinExistence type="predicted"/>
<evidence type="ECO:0000259" key="1">
    <source>
        <dbReference type="PROSITE" id="PS50943"/>
    </source>
</evidence>
<name>A0ABU1FYR9_9GAMM</name>
<gene>
    <name evidence="2" type="ORF">QC818_03275</name>
</gene>
<dbReference type="InterPro" id="IPR010982">
    <property type="entry name" value="Lambda_DNA-bd_dom_sf"/>
</dbReference>
<dbReference type="SUPFAM" id="SSF47413">
    <property type="entry name" value="lambda repressor-like DNA-binding domains"/>
    <property type="match status" value="1"/>
</dbReference>
<sequence>MKITSPEMLAHSLKDARRRRHLTQQAAAERIGIKQATVSGFEHHPERSRLETLFKLLAALDLELHVTERDRPGGETVGDGGWDQEW</sequence>
<dbReference type="InterPro" id="IPR001387">
    <property type="entry name" value="Cro/C1-type_HTH"/>
</dbReference>
<feature type="domain" description="HTH cro/C1-type" evidence="1">
    <location>
        <begin position="13"/>
        <end position="69"/>
    </location>
</feature>
<organism evidence="2 3">
    <name type="scientific">Halomonas koreensis</name>
    <dbReference type="NCBI Taxonomy" id="245385"/>
    <lineage>
        <taxon>Bacteria</taxon>
        <taxon>Pseudomonadati</taxon>
        <taxon>Pseudomonadota</taxon>
        <taxon>Gammaproteobacteria</taxon>
        <taxon>Oceanospirillales</taxon>
        <taxon>Halomonadaceae</taxon>
        <taxon>Halomonas</taxon>
    </lineage>
</organism>
<reference evidence="2 3" key="1">
    <citation type="submission" date="2023-04" db="EMBL/GenBank/DDBJ databases">
        <title>A long-awaited taxogenomic arrangement of the family Halomonadaceae.</title>
        <authorList>
            <person name="De La Haba R."/>
            <person name="Chuvochina M."/>
            <person name="Wittouck S."/>
            <person name="Arahal D.R."/>
            <person name="Sanchez-Porro C."/>
            <person name="Hugenholtz P."/>
            <person name="Ventosa A."/>
        </authorList>
    </citation>
    <scope>NUCLEOTIDE SEQUENCE [LARGE SCALE GENOMIC DNA]</scope>
    <source>
        <strain evidence="2 3">DSM 23530</strain>
    </source>
</reference>
<evidence type="ECO:0000313" key="3">
    <source>
        <dbReference type="Proteomes" id="UP001264519"/>
    </source>
</evidence>
<dbReference type="Pfam" id="PF01381">
    <property type="entry name" value="HTH_3"/>
    <property type="match status" value="1"/>
</dbReference>
<protein>
    <submittedName>
        <fullName evidence="2">Helix-turn-helix domain-containing protein</fullName>
    </submittedName>
</protein>
<dbReference type="SMART" id="SM00530">
    <property type="entry name" value="HTH_XRE"/>
    <property type="match status" value="1"/>
</dbReference>